<feature type="compositionally biased region" description="Basic and acidic residues" evidence="1">
    <location>
        <begin position="1"/>
        <end position="11"/>
    </location>
</feature>
<gene>
    <name evidence="2" type="ORF">FHS92_001557</name>
</gene>
<protein>
    <submittedName>
        <fullName evidence="2">Uncharacterized protein</fullName>
    </submittedName>
</protein>
<proteinExistence type="predicted"/>
<reference evidence="2 3" key="1">
    <citation type="submission" date="2020-08" db="EMBL/GenBank/DDBJ databases">
        <title>Genomic Encyclopedia of Type Strains, Phase IV (KMG-IV): sequencing the most valuable type-strain genomes for metagenomic binning, comparative biology and taxonomic classification.</title>
        <authorList>
            <person name="Goeker M."/>
        </authorList>
    </citation>
    <scope>NUCLEOTIDE SEQUENCE [LARGE SCALE GENOMIC DNA]</scope>
    <source>
        <strain evidence="2 3">DSM 102255</strain>
    </source>
</reference>
<dbReference type="EMBL" id="JACIJP010000002">
    <property type="protein sequence ID" value="MBB6123828.1"/>
    <property type="molecule type" value="Genomic_DNA"/>
</dbReference>
<dbReference type="RefSeq" id="WP_184079293.1">
    <property type="nucleotide sequence ID" value="NZ_JACIJP010000002.1"/>
</dbReference>
<name>A0A841J5L2_9SPHN</name>
<evidence type="ECO:0000313" key="2">
    <source>
        <dbReference type="EMBL" id="MBB6123828.1"/>
    </source>
</evidence>
<keyword evidence="3" id="KW-1185">Reference proteome</keyword>
<dbReference type="Proteomes" id="UP000552700">
    <property type="component" value="Unassembled WGS sequence"/>
</dbReference>
<dbReference type="AlphaFoldDB" id="A0A841J5L2"/>
<accession>A0A841J5L2</accession>
<evidence type="ECO:0000313" key="3">
    <source>
        <dbReference type="Proteomes" id="UP000552700"/>
    </source>
</evidence>
<comment type="caution">
    <text evidence="2">The sequence shown here is derived from an EMBL/GenBank/DDBJ whole genome shotgun (WGS) entry which is preliminary data.</text>
</comment>
<evidence type="ECO:0000256" key="1">
    <source>
        <dbReference type="SAM" id="MobiDB-lite"/>
    </source>
</evidence>
<feature type="compositionally biased region" description="Acidic residues" evidence="1">
    <location>
        <begin position="101"/>
        <end position="112"/>
    </location>
</feature>
<feature type="compositionally biased region" description="Acidic residues" evidence="1">
    <location>
        <begin position="14"/>
        <end position="24"/>
    </location>
</feature>
<organism evidence="2 3">
    <name type="scientific">Sphingobium subterraneum</name>
    <dbReference type="NCBI Taxonomy" id="627688"/>
    <lineage>
        <taxon>Bacteria</taxon>
        <taxon>Pseudomonadati</taxon>
        <taxon>Pseudomonadota</taxon>
        <taxon>Alphaproteobacteria</taxon>
        <taxon>Sphingomonadales</taxon>
        <taxon>Sphingomonadaceae</taxon>
        <taxon>Sphingobium</taxon>
    </lineage>
</organism>
<feature type="region of interest" description="Disordered" evidence="1">
    <location>
        <begin position="1"/>
        <end position="112"/>
    </location>
</feature>
<sequence length="112" mass="12354">MIDDTDARPNDLPDVVEDNDEQRDEDSQAQTVADEVIEQRSGTSGESERVPGDRTQIIPDDVPDLVDTMEQMVSSGRIDTDAFAGEPDDDDEEGRLGPTETTDDDLDQLTEQ</sequence>